<comment type="caution">
    <text evidence="8">The sequence shown here is derived from an EMBL/GenBank/DDBJ whole genome shotgun (WGS) entry which is preliminary data.</text>
</comment>
<dbReference type="Gene3D" id="1.10.10.10">
    <property type="entry name" value="Winged helix-like DNA-binding domain superfamily/Winged helix DNA-binding domain"/>
    <property type="match status" value="1"/>
</dbReference>
<keyword evidence="2" id="KW-0663">Pyridoxal phosphate</keyword>
<dbReference type="SMART" id="SM00345">
    <property type="entry name" value="HTH_GNTR"/>
    <property type="match status" value="1"/>
</dbReference>
<dbReference type="GO" id="GO:0008483">
    <property type="term" value="F:transaminase activity"/>
    <property type="evidence" value="ECO:0007669"/>
    <property type="project" value="UniProtKB-KW"/>
</dbReference>
<dbReference type="Proteomes" id="UP000553957">
    <property type="component" value="Unassembled WGS sequence"/>
</dbReference>
<comment type="similarity">
    <text evidence="1">In the C-terminal section; belongs to the class-I pyridoxal-phosphate-dependent aminotransferase family.</text>
</comment>
<dbReference type="InterPro" id="IPR036390">
    <property type="entry name" value="WH_DNA-bd_sf"/>
</dbReference>
<dbReference type="PANTHER" id="PTHR46577">
    <property type="entry name" value="HTH-TYPE TRANSCRIPTIONAL REGULATORY PROTEIN GABR"/>
    <property type="match status" value="1"/>
</dbReference>
<dbReference type="Gene3D" id="3.90.1150.10">
    <property type="entry name" value="Aspartate Aminotransferase, domain 1"/>
    <property type="match status" value="1"/>
</dbReference>
<dbReference type="Proteomes" id="UP000534306">
    <property type="component" value="Unassembled WGS sequence"/>
</dbReference>
<dbReference type="CDD" id="cd07377">
    <property type="entry name" value="WHTH_GntR"/>
    <property type="match status" value="1"/>
</dbReference>
<keyword evidence="8" id="KW-0032">Aminotransferase</keyword>
<dbReference type="InterPro" id="IPR004839">
    <property type="entry name" value="Aminotransferase_I/II_large"/>
</dbReference>
<dbReference type="CDD" id="cd00609">
    <property type="entry name" value="AAT_like"/>
    <property type="match status" value="1"/>
</dbReference>
<sequence length="444" mass="48036">MRTPKYKPLVDALAAQLRAGRWPAGTRLPTHRQLAAAEGIAIVTASRVYAELAAMGLVSREQGRGTFVRDLAVASAEFDQGSVAVDAIDLSFNSPSVPGQAELLRQALREVAASGDLDALLRYQPHRGRSQDREAVARHLRGQGVQVGRERVLIVNGAQQGLSVAAMALFQAGDVIAVDAITYPGFVVLARTLGLELAPIPLTATGPDLDALEQLCRRRPVRAVYVMPTLHNPLGWVLDRAQRDRLVALARLHELLIIEDASYAYLVEDAPPPLAMLAPERTVYVSGLSKSVATGLRIGYLVAPEELVGPFERVIRATTWQTPGLTAAIACRWLTDGTVERLEVQKRADARERVAVTVEALRDLPSVGHATSYFRWLPLPQDARPDRVVADLARRRIAVSTATPFAATPVVPQALRLALGSVSLTDLRSAVQAVRETVIHDAAH</sequence>
<dbReference type="RefSeq" id="WP_171672220.1">
    <property type="nucleotide sequence ID" value="NZ_BAAAGT010000003.1"/>
</dbReference>
<dbReference type="AlphaFoldDB" id="A0A7Y4KWW5"/>
<dbReference type="GO" id="GO:0030170">
    <property type="term" value="F:pyridoxal phosphate binding"/>
    <property type="evidence" value="ECO:0007669"/>
    <property type="project" value="InterPro"/>
</dbReference>
<dbReference type="PANTHER" id="PTHR46577:SF1">
    <property type="entry name" value="HTH-TYPE TRANSCRIPTIONAL REGULATORY PROTEIN GABR"/>
    <property type="match status" value="1"/>
</dbReference>
<dbReference type="GO" id="GO:0003677">
    <property type="term" value="F:DNA binding"/>
    <property type="evidence" value="ECO:0007669"/>
    <property type="project" value="UniProtKB-KW"/>
</dbReference>
<dbReference type="InterPro" id="IPR051446">
    <property type="entry name" value="HTH_trans_reg/aminotransferase"/>
</dbReference>
<dbReference type="InterPro" id="IPR015424">
    <property type="entry name" value="PyrdxlP-dep_Trfase"/>
</dbReference>
<evidence type="ECO:0000256" key="5">
    <source>
        <dbReference type="ARBA" id="ARBA00023163"/>
    </source>
</evidence>
<reference evidence="7 10" key="2">
    <citation type="submission" date="2020-08" db="EMBL/GenBank/DDBJ databases">
        <title>Sequencing the genomes of 1000 actinobacteria strains.</title>
        <authorList>
            <person name="Klenk H.-P."/>
        </authorList>
    </citation>
    <scope>NUCLEOTIDE SEQUENCE [LARGE SCALE GENOMIC DNA]</scope>
    <source>
        <strain evidence="7 10">DSM 15626</strain>
    </source>
</reference>
<evidence type="ECO:0000259" key="6">
    <source>
        <dbReference type="PROSITE" id="PS50949"/>
    </source>
</evidence>
<dbReference type="EMBL" id="JACHKF010000001">
    <property type="protein sequence ID" value="MBB6567248.1"/>
    <property type="molecule type" value="Genomic_DNA"/>
</dbReference>
<dbReference type="Gene3D" id="3.40.640.10">
    <property type="entry name" value="Type I PLP-dependent aspartate aminotransferase-like (Major domain)"/>
    <property type="match status" value="1"/>
</dbReference>
<keyword evidence="9" id="KW-1185">Reference proteome</keyword>
<keyword evidence="8" id="KW-0808">Transferase</keyword>
<evidence type="ECO:0000256" key="2">
    <source>
        <dbReference type="ARBA" id="ARBA00022898"/>
    </source>
</evidence>
<dbReference type="InterPro" id="IPR015422">
    <property type="entry name" value="PyrdxlP-dep_Trfase_small"/>
</dbReference>
<evidence type="ECO:0000256" key="1">
    <source>
        <dbReference type="ARBA" id="ARBA00005384"/>
    </source>
</evidence>
<dbReference type="InterPro" id="IPR036388">
    <property type="entry name" value="WH-like_DNA-bd_sf"/>
</dbReference>
<keyword evidence="5" id="KW-0804">Transcription</keyword>
<evidence type="ECO:0000313" key="8">
    <source>
        <dbReference type="EMBL" id="NOL40138.1"/>
    </source>
</evidence>
<dbReference type="Pfam" id="PF00392">
    <property type="entry name" value="GntR"/>
    <property type="match status" value="1"/>
</dbReference>
<evidence type="ECO:0000313" key="7">
    <source>
        <dbReference type="EMBL" id="MBB6567248.1"/>
    </source>
</evidence>
<accession>A0A7Y4KWW5</accession>
<evidence type="ECO:0000313" key="9">
    <source>
        <dbReference type="Proteomes" id="UP000534306"/>
    </source>
</evidence>
<keyword evidence="3" id="KW-0805">Transcription regulation</keyword>
<gene>
    <name evidence="7" type="ORF">HNR71_002885</name>
    <name evidence="8" type="ORF">HPO96_07775</name>
</gene>
<reference evidence="8 9" key="1">
    <citation type="submission" date="2020-05" db="EMBL/GenBank/DDBJ databases">
        <title>Genome sequence of Kribbella sandramycini ATCC 39419.</title>
        <authorList>
            <person name="Maclea K.S."/>
            <person name="Fair J.L."/>
        </authorList>
    </citation>
    <scope>NUCLEOTIDE SEQUENCE [LARGE SCALE GENOMIC DNA]</scope>
    <source>
        <strain evidence="8 9">ATCC 39419</strain>
    </source>
</reference>
<feature type="domain" description="HTH gntR-type" evidence="6">
    <location>
        <begin position="3"/>
        <end position="71"/>
    </location>
</feature>
<protein>
    <submittedName>
        <fullName evidence="7">DNA-binding transcriptional MocR family regulator</fullName>
    </submittedName>
    <submittedName>
        <fullName evidence="8">PLP-dependent aminotransferase family protein</fullName>
    </submittedName>
</protein>
<dbReference type="SUPFAM" id="SSF46785">
    <property type="entry name" value="Winged helix' DNA-binding domain"/>
    <property type="match status" value="1"/>
</dbReference>
<dbReference type="InterPro" id="IPR000524">
    <property type="entry name" value="Tscrpt_reg_HTH_GntR"/>
</dbReference>
<name>A0A7Y4KWW5_9ACTN</name>
<evidence type="ECO:0000256" key="4">
    <source>
        <dbReference type="ARBA" id="ARBA00023125"/>
    </source>
</evidence>
<dbReference type="Pfam" id="PF00155">
    <property type="entry name" value="Aminotran_1_2"/>
    <property type="match status" value="1"/>
</dbReference>
<organism evidence="8 9">
    <name type="scientific">Kribbella sandramycini</name>
    <dbReference type="NCBI Taxonomy" id="60450"/>
    <lineage>
        <taxon>Bacteria</taxon>
        <taxon>Bacillati</taxon>
        <taxon>Actinomycetota</taxon>
        <taxon>Actinomycetes</taxon>
        <taxon>Propionibacteriales</taxon>
        <taxon>Kribbellaceae</taxon>
        <taxon>Kribbella</taxon>
    </lineage>
</organism>
<dbReference type="InterPro" id="IPR015421">
    <property type="entry name" value="PyrdxlP-dep_Trfase_major"/>
</dbReference>
<proteinExistence type="inferred from homology"/>
<evidence type="ECO:0000313" key="10">
    <source>
        <dbReference type="Proteomes" id="UP000553957"/>
    </source>
</evidence>
<dbReference type="SUPFAM" id="SSF53383">
    <property type="entry name" value="PLP-dependent transferases"/>
    <property type="match status" value="1"/>
</dbReference>
<evidence type="ECO:0000256" key="3">
    <source>
        <dbReference type="ARBA" id="ARBA00023015"/>
    </source>
</evidence>
<dbReference type="GO" id="GO:0003700">
    <property type="term" value="F:DNA-binding transcription factor activity"/>
    <property type="evidence" value="ECO:0007669"/>
    <property type="project" value="InterPro"/>
</dbReference>
<keyword evidence="4 7" id="KW-0238">DNA-binding</keyword>
<dbReference type="EMBL" id="JABJRC010000001">
    <property type="protein sequence ID" value="NOL40138.1"/>
    <property type="molecule type" value="Genomic_DNA"/>
</dbReference>
<dbReference type="PROSITE" id="PS50949">
    <property type="entry name" value="HTH_GNTR"/>
    <property type="match status" value="1"/>
</dbReference>